<proteinExistence type="predicted"/>
<dbReference type="VEuPathDB" id="VectorBase:LOC119178571"/>
<evidence type="ECO:0000313" key="6">
    <source>
        <dbReference type="Proteomes" id="UP000821866"/>
    </source>
</evidence>
<name>A0A9J6D7Q4_RHIMP</name>
<dbReference type="EMBL" id="JABSTU010000011">
    <property type="protein sequence ID" value="KAH8010132.1"/>
    <property type="molecule type" value="Genomic_DNA"/>
</dbReference>
<dbReference type="PANTHER" id="PTHR13055">
    <property type="entry name" value="TUMOR ENDOTHELIAL MARKER 7 RELATED"/>
    <property type="match status" value="1"/>
</dbReference>
<keyword evidence="2" id="KW-0812">Transmembrane</keyword>
<dbReference type="PANTHER" id="PTHR13055:SF12">
    <property type="entry name" value="LD40707P"/>
    <property type="match status" value="1"/>
</dbReference>
<keyword evidence="4" id="KW-0472">Membrane</keyword>
<comment type="caution">
    <text evidence="5">The sequence shown here is derived from an EMBL/GenBank/DDBJ whole genome shotgun (WGS) entry which is preliminary data.</text>
</comment>
<reference evidence="5" key="1">
    <citation type="journal article" date="2020" name="Cell">
        <title>Large-Scale Comparative Analyses of Tick Genomes Elucidate Their Genetic Diversity and Vector Capacities.</title>
        <authorList>
            <consortium name="Tick Genome and Microbiome Consortium (TIGMIC)"/>
            <person name="Jia N."/>
            <person name="Wang J."/>
            <person name="Shi W."/>
            <person name="Du L."/>
            <person name="Sun Y."/>
            <person name="Zhan W."/>
            <person name="Jiang J.F."/>
            <person name="Wang Q."/>
            <person name="Zhang B."/>
            <person name="Ji P."/>
            <person name="Bell-Sakyi L."/>
            <person name="Cui X.M."/>
            <person name="Yuan T.T."/>
            <person name="Jiang B.G."/>
            <person name="Yang W.F."/>
            <person name="Lam T.T."/>
            <person name="Chang Q.C."/>
            <person name="Ding S.J."/>
            <person name="Wang X.J."/>
            <person name="Zhu J.G."/>
            <person name="Ruan X.D."/>
            <person name="Zhao L."/>
            <person name="Wei J.T."/>
            <person name="Ye R.Z."/>
            <person name="Que T.C."/>
            <person name="Du C.H."/>
            <person name="Zhou Y.H."/>
            <person name="Cheng J.X."/>
            <person name="Dai P.F."/>
            <person name="Guo W.B."/>
            <person name="Han X.H."/>
            <person name="Huang E.J."/>
            <person name="Li L.F."/>
            <person name="Wei W."/>
            <person name="Gao Y.C."/>
            <person name="Liu J.Z."/>
            <person name="Shao H.Z."/>
            <person name="Wang X."/>
            <person name="Wang C.C."/>
            <person name="Yang T.C."/>
            <person name="Huo Q.B."/>
            <person name="Li W."/>
            <person name="Chen H.Y."/>
            <person name="Chen S.E."/>
            <person name="Zhou L.G."/>
            <person name="Ni X.B."/>
            <person name="Tian J.H."/>
            <person name="Sheng Y."/>
            <person name="Liu T."/>
            <person name="Pan Y.S."/>
            <person name="Xia L.Y."/>
            <person name="Li J."/>
            <person name="Zhao F."/>
            <person name="Cao W.C."/>
        </authorList>
    </citation>
    <scope>NUCLEOTIDE SEQUENCE</scope>
    <source>
        <strain evidence="5">Rmic-2018</strain>
    </source>
</reference>
<protein>
    <submittedName>
        <fullName evidence="5">Uncharacterized protein</fullName>
    </submittedName>
</protein>
<keyword evidence="4" id="KW-1133">Transmembrane helix</keyword>
<gene>
    <name evidence="5" type="ORF">HPB51_025256</name>
</gene>
<dbReference type="GO" id="GO:0016020">
    <property type="term" value="C:membrane"/>
    <property type="evidence" value="ECO:0007669"/>
    <property type="project" value="UniProtKB-SubCell"/>
</dbReference>
<evidence type="ECO:0000256" key="4">
    <source>
        <dbReference type="ARBA" id="ARBA00022989"/>
    </source>
</evidence>
<keyword evidence="3" id="KW-0732">Signal</keyword>
<keyword evidence="6" id="KW-1185">Reference proteome</keyword>
<sequence>MTWPALLLQSCHAKTLCHSIVSDVALAPVSQPKSQRWTLKRCLTKTPVIKMPELSKHKEIPVEESAGPPAVPTPVVVAPPAAPVPPPAPQQHLVANFTSEAPAVPPNIAVTAAPANTETSNVSMPTQVPPLATSFLSEEELESLVESGNVTLPPGYQNQTDHHDYYNTTFYADPATVRSLWTDMDSLPSEHVITHDMLSVSHRRAATVNLSFDFPFYGHPVRNITIATGELIDERTRRP</sequence>
<dbReference type="Proteomes" id="UP000821866">
    <property type="component" value="Chromosome 9"/>
</dbReference>
<dbReference type="AlphaFoldDB" id="A0A9J6D7Q4"/>
<organism evidence="5 6">
    <name type="scientific">Rhipicephalus microplus</name>
    <name type="common">Cattle tick</name>
    <name type="synonym">Boophilus microplus</name>
    <dbReference type="NCBI Taxonomy" id="6941"/>
    <lineage>
        <taxon>Eukaryota</taxon>
        <taxon>Metazoa</taxon>
        <taxon>Ecdysozoa</taxon>
        <taxon>Arthropoda</taxon>
        <taxon>Chelicerata</taxon>
        <taxon>Arachnida</taxon>
        <taxon>Acari</taxon>
        <taxon>Parasitiformes</taxon>
        <taxon>Ixodida</taxon>
        <taxon>Ixodoidea</taxon>
        <taxon>Ixodidae</taxon>
        <taxon>Rhipicephalinae</taxon>
        <taxon>Rhipicephalus</taxon>
        <taxon>Boophilus</taxon>
    </lineage>
</organism>
<evidence type="ECO:0000256" key="2">
    <source>
        <dbReference type="ARBA" id="ARBA00022692"/>
    </source>
</evidence>
<evidence type="ECO:0000256" key="1">
    <source>
        <dbReference type="ARBA" id="ARBA00004479"/>
    </source>
</evidence>
<dbReference type="InterPro" id="IPR031152">
    <property type="entry name" value="PLXDC"/>
</dbReference>
<evidence type="ECO:0000313" key="5">
    <source>
        <dbReference type="EMBL" id="KAH8010132.1"/>
    </source>
</evidence>
<accession>A0A9J6D7Q4</accession>
<comment type="subcellular location">
    <subcellularLocation>
        <location evidence="1">Membrane</location>
        <topology evidence="1">Single-pass type I membrane protein</topology>
    </subcellularLocation>
</comment>
<reference evidence="5" key="2">
    <citation type="submission" date="2021-09" db="EMBL/GenBank/DDBJ databases">
        <authorList>
            <person name="Jia N."/>
            <person name="Wang J."/>
            <person name="Shi W."/>
            <person name="Du L."/>
            <person name="Sun Y."/>
            <person name="Zhan W."/>
            <person name="Jiang J."/>
            <person name="Wang Q."/>
            <person name="Zhang B."/>
            <person name="Ji P."/>
            <person name="Sakyi L.B."/>
            <person name="Cui X."/>
            <person name="Yuan T."/>
            <person name="Jiang B."/>
            <person name="Yang W."/>
            <person name="Lam T.T.-Y."/>
            <person name="Chang Q."/>
            <person name="Ding S."/>
            <person name="Wang X."/>
            <person name="Zhu J."/>
            <person name="Ruan X."/>
            <person name="Zhao L."/>
            <person name="Wei J."/>
            <person name="Que T."/>
            <person name="Du C."/>
            <person name="Cheng J."/>
            <person name="Dai P."/>
            <person name="Han X."/>
            <person name="Huang E."/>
            <person name="Gao Y."/>
            <person name="Liu J."/>
            <person name="Shao H."/>
            <person name="Ye R."/>
            <person name="Li L."/>
            <person name="Wei W."/>
            <person name="Wang X."/>
            <person name="Wang C."/>
            <person name="Huo Q."/>
            <person name="Li W."/>
            <person name="Guo W."/>
            <person name="Chen H."/>
            <person name="Chen S."/>
            <person name="Zhou L."/>
            <person name="Zhou L."/>
            <person name="Ni X."/>
            <person name="Tian J."/>
            <person name="Zhou Y."/>
            <person name="Sheng Y."/>
            <person name="Liu T."/>
            <person name="Pan Y."/>
            <person name="Xia L."/>
            <person name="Li J."/>
            <person name="Zhao F."/>
            <person name="Cao W."/>
        </authorList>
    </citation>
    <scope>NUCLEOTIDE SEQUENCE</scope>
    <source>
        <strain evidence="5">Rmic-2018</strain>
        <tissue evidence="5">Larvae</tissue>
    </source>
</reference>
<evidence type="ECO:0000256" key="3">
    <source>
        <dbReference type="ARBA" id="ARBA00022729"/>
    </source>
</evidence>